<name>A0ABR0JTW8_9EURO</name>
<keyword evidence="2" id="KW-1185">Reference proteome</keyword>
<accession>A0ABR0JTW8</accession>
<dbReference type="EMBL" id="JAVRRG010000362">
    <property type="protein sequence ID" value="KAK5071377.1"/>
    <property type="molecule type" value="Genomic_DNA"/>
</dbReference>
<evidence type="ECO:0000313" key="2">
    <source>
        <dbReference type="Proteomes" id="UP001345013"/>
    </source>
</evidence>
<protein>
    <submittedName>
        <fullName evidence="1">Uncharacterized protein</fullName>
    </submittedName>
</protein>
<reference evidence="1 2" key="1">
    <citation type="submission" date="2023-08" db="EMBL/GenBank/DDBJ databases">
        <title>Black Yeasts Isolated from many extreme environments.</title>
        <authorList>
            <person name="Coleine C."/>
            <person name="Stajich J.E."/>
            <person name="Selbmann L."/>
        </authorList>
    </citation>
    <scope>NUCLEOTIDE SEQUENCE [LARGE SCALE GENOMIC DNA]</scope>
    <source>
        <strain evidence="1 2">CCFEE 5885</strain>
    </source>
</reference>
<evidence type="ECO:0000313" key="1">
    <source>
        <dbReference type="EMBL" id="KAK5071377.1"/>
    </source>
</evidence>
<dbReference type="Proteomes" id="UP001345013">
    <property type="component" value="Unassembled WGS sequence"/>
</dbReference>
<sequence length="246" mass="27456">MVKEARALSLFAANQDGRGHVFVLRHRIEQTRPPSTQELIILVLNIISNFCKICKMQLLVRTEASPASTNAAQTQPSARLPYSKAYQQQSHLLRELELQHAHRKHLQQTLLRKKRQLGIVEPDNSLDLSAKLLKQQVQSLECQTTTCEGAIATLRSQLDLNMVDPEGLEEDEEQHITASVLSAWSEVFGFGIDWPTSSALAHTSAYRVAVEQDLAEGLEKASLDAQENPVRFVPAGGWEKVLGTWV</sequence>
<gene>
    <name evidence="1" type="ORF">LTR24_010573</name>
</gene>
<comment type="caution">
    <text evidence="1">The sequence shown here is derived from an EMBL/GenBank/DDBJ whole genome shotgun (WGS) entry which is preliminary data.</text>
</comment>
<proteinExistence type="predicted"/>
<organism evidence="1 2">
    <name type="scientific">Lithohypha guttulata</name>
    <dbReference type="NCBI Taxonomy" id="1690604"/>
    <lineage>
        <taxon>Eukaryota</taxon>
        <taxon>Fungi</taxon>
        <taxon>Dikarya</taxon>
        <taxon>Ascomycota</taxon>
        <taxon>Pezizomycotina</taxon>
        <taxon>Eurotiomycetes</taxon>
        <taxon>Chaetothyriomycetidae</taxon>
        <taxon>Chaetothyriales</taxon>
        <taxon>Trichomeriaceae</taxon>
        <taxon>Lithohypha</taxon>
    </lineage>
</organism>